<dbReference type="EMBL" id="QBMN01000284">
    <property type="protein sequence ID" value="PZO32943.1"/>
    <property type="molecule type" value="Genomic_DNA"/>
</dbReference>
<evidence type="ECO:0000256" key="1">
    <source>
        <dbReference type="SAM" id="Phobius"/>
    </source>
</evidence>
<comment type="caution">
    <text evidence="2">The sequence shown here is derived from an EMBL/GenBank/DDBJ whole genome shotgun (WGS) entry which is preliminary data.</text>
</comment>
<keyword evidence="1" id="KW-0472">Membrane</keyword>
<organism evidence="2 3">
    <name type="scientific">Shackletoniella antarctica</name>
    <dbReference type="NCBI Taxonomy" id="268115"/>
    <lineage>
        <taxon>Bacteria</taxon>
        <taxon>Bacillati</taxon>
        <taxon>Cyanobacteriota</taxon>
        <taxon>Cyanophyceae</taxon>
        <taxon>Oculatellales</taxon>
        <taxon>Oculatellaceae</taxon>
        <taxon>Shackletoniella</taxon>
    </lineage>
</organism>
<protein>
    <submittedName>
        <fullName evidence="2">Uncharacterized protein</fullName>
    </submittedName>
</protein>
<gene>
    <name evidence="2" type="ORF">DCF17_22530</name>
</gene>
<sequence>THPNQTATAMAPSESGGAGLLLLIGIIGSGVYAWYTKVKPDWSDDYHPMADVPPLPTVYFEPSMADQPIPGHAQGDMAAPPPYGVATTVADDRRPSQAPIAMGFSAPWDEAENVGVDTFADGDDEAEAVIDDNLTVFDDGSPYSLDKLRGVSMKQFKEQLASQGLTPESGCFKSVELLQYPGASLFVERRLRAFWQEFGSTRIPHAVYFVFGIQSGGSRSVEFKQQYAEAKLWVTNWFKETLPNE</sequence>
<proteinExistence type="predicted"/>
<keyword evidence="1" id="KW-1133">Transmembrane helix</keyword>
<evidence type="ECO:0000313" key="2">
    <source>
        <dbReference type="EMBL" id="PZO32943.1"/>
    </source>
</evidence>
<reference evidence="3" key="1">
    <citation type="submission" date="2018-04" db="EMBL/GenBank/DDBJ databases">
        <authorList>
            <person name="Cornet L."/>
        </authorList>
    </citation>
    <scope>NUCLEOTIDE SEQUENCE [LARGE SCALE GENOMIC DNA]</scope>
</reference>
<keyword evidence="1" id="KW-0812">Transmembrane</keyword>
<feature type="transmembrane region" description="Helical" evidence="1">
    <location>
        <begin position="16"/>
        <end position="35"/>
    </location>
</feature>
<dbReference type="Proteomes" id="UP000249081">
    <property type="component" value="Unassembled WGS sequence"/>
</dbReference>
<feature type="non-terminal residue" evidence="2">
    <location>
        <position position="1"/>
    </location>
</feature>
<reference evidence="2 3" key="2">
    <citation type="submission" date="2018-06" db="EMBL/GenBank/DDBJ databases">
        <title>Metagenomic assembly of (sub)arctic Cyanobacteria and their associated microbiome from non-axenic cultures.</title>
        <authorList>
            <person name="Baurain D."/>
        </authorList>
    </citation>
    <scope>NUCLEOTIDE SEQUENCE [LARGE SCALE GENOMIC DNA]</scope>
    <source>
        <strain evidence="2">ULC041bin1</strain>
    </source>
</reference>
<name>A0A2W4VJG5_9CYAN</name>
<dbReference type="AlphaFoldDB" id="A0A2W4VJG5"/>
<accession>A0A2W4VJG5</accession>
<evidence type="ECO:0000313" key="3">
    <source>
        <dbReference type="Proteomes" id="UP000249081"/>
    </source>
</evidence>